<keyword evidence="1" id="KW-0812">Transmembrane</keyword>
<reference evidence="2" key="1">
    <citation type="submission" date="2019-06" db="EMBL/GenBank/DDBJ databases">
        <authorList>
            <person name="Zheng W."/>
        </authorList>
    </citation>
    <scope>NUCLEOTIDE SEQUENCE</scope>
    <source>
        <strain evidence="2">QDHG01</strain>
    </source>
</reference>
<sequence length="68" mass="8191">MNYKNFKRLFHQKEQSLSFIITFSPSLLALCRYLVLSIYNQHYYILPQARRVSKVKVHSRIQGERALF</sequence>
<protein>
    <submittedName>
        <fullName evidence="2">Uncharacterized protein</fullName>
    </submittedName>
</protein>
<dbReference type="Proteomes" id="UP000785679">
    <property type="component" value="Unassembled WGS sequence"/>
</dbReference>
<keyword evidence="1" id="KW-1133">Transmembrane helix</keyword>
<evidence type="ECO:0000256" key="1">
    <source>
        <dbReference type="SAM" id="Phobius"/>
    </source>
</evidence>
<accession>A0A8J8NF39</accession>
<keyword evidence="3" id="KW-1185">Reference proteome</keyword>
<organism evidence="2 3">
    <name type="scientific">Halteria grandinella</name>
    <dbReference type="NCBI Taxonomy" id="5974"/>
    <lineage>
        <taxon>Eukaryota</taxon>
        <taxon>Sar</taxon>
        <taxon>Alveolata</taxon>
        <taxon>Ciliophora</taxon>
        <taxon>Intramacronucleata</taxon>
        <taxon>Spirotrichea</taxon>
        <taxon>Stichotrichia</taxon>
        <taxon>Sporadotrichida</taxon>
        <taxon>Halteriidae</taxon>
        <taxon>Halteria</taxon>
    </lineage>
</organism>
<keyword evidence="1" id="KW-0472">Membrane</keyword>
<dbReference type="AlphaFoldDB" id="A0A8J8NF39"/>
<dbReference type="EMBL" id="RRYP01017464">
    <property type="protein sequence ID" value="TNV74107.1"/>
    <property type="molecule type" value="Genomic_DNA"/>
</dbReference>
<proteinExistence type="predicted"/>
<comment type="caution">
    <text evidence="2">The sequence shown here is derived from an EMBL/GenBank/DDBJ whole genome shotgun (WGS) entry which is preliminary data.</text>
</comment>
<evidence type="ECO:0000313" key="2">
    <source>
        <dbReference type="EMBL" id="TNV74107.1"/>
    </source>
</evidence>
<feature type="transmembrane region" description="Helical" evidence="1">
    <location>
        <begin position="16"/>
        <end position="35"/>
    </location>
</feature>
<name>A0A8J8NF39_HALGN</name>
<evidence type="ECO:0000313" key="3">
    <source>
        <dbReference type="Proteomes" id="UP000785679"/>
    </source>
</evidence>
<gene>
    <name evidence="2" type="ORF">FGO68_gene16099</name>
</gene>